<dbReference type="InterPro" id="IPR029479">
    <property type="entry name" value="Nitroreductase"/>
</dbReference>
<sequence>MPGDNLDSVPAPGGPIGDNAIRSLTPQSVSTVLRSALGRHAEFAGGPNAALDFLIASRIHRHDRESTLSTRRYLSDDGVRFVARTDEEIVPAARQVELPEPLPLTMPLAAAIAGRRSERDFSGEPMDVAALGTVLRAVGGITHGQRAPLRSGGVVDLAQRSVSSGGGLYPVELYAAAVKVHGLAEGMYRYAPRADVLERTGGAEAVAAFRAGLMEVESLPGISRAAALLVLVGRPWRSMRKYGPRGMRMTMHEVGAIGQQSHLAAVALGLGSLDWTSFYDGEVNQALGFDGVRRAVLHMVLLGHPATPPTV</sequence>
<dbReference type="NCBIfam" id="TIGR03605">
    <property type="entry name" value="antibiot_sagB"/>
    <property type="match status" value="1"/>
</dbReference>
<dbReference type="Gene3D" id="3.40.109.10">
    <property type="entry name" value="NADH Oxidase"/>
    <property type="match status" value="1"/>
</dbReference>
<comment type="caution">
    <text evidence="3">The sequence shown here is derived from an EMBL/GenBank/DDBJ whole genome shotgun (WGS) entry which is preliminary data.</text>
</comment>
<dbReference type="PANTHER" id="PTHR43745:SF2">
    <property type="entry name" value="NITROREDUCTASE MJ1384-RELATED"/>
    <property type="match status" value="1"/>
</dbReference>
<proteinExistence type="predicted"/>
<dbReference type="PANTHER" id="PTHR43745">
    <property type="entry name" value="NITROREDUCTASE MJ1384-RELATED"/>
    <property type="match status" value="1"/>
</dbReference>
<protein>
    <recommendedName>
        <fullName evidence="2">Nitroreductase domain-containing protein</fullName>
    </recommendedName>
</protein>
<evidence type="ECO:0000313" key="4">
    <source>
        <dbReference type="Proteomes" id="UP001501231"/>
    </source>
</evidence>
<name>A0ABN3K4V9_9ACTN</name>
<dbReference type="CDD" id="cd02142">
    <property type="entry name" value="McbC_SagB-like_oxidoreductase"/>
    <property type="match status" value="1"/>
</dbReference>
<dbReference type="SUPFAM" id="SSF55469">
    <property type="entry name" value="FMN-dependent nitroreductase-like"/>
    <property type="match status" value="1"/>
</dbReference>
<reference evidence="3 4" key="1">
    <citation type="journal article" date="2019" name="Int. J. Syst. Evol. Microbiol.">
        <title>The Global Catalogue of Microorganisms (GCM) 10K type strain sequencing project: providing services to taxonomists for standard genome sequencing and annotation.</title>
        <authorList>
            <consortium name="The Broad Institute Genomics Platform"/>
            <consortium name="The Broad Institute Genome Sequencing Center for Infectious Disease"/>
            <person name="Wu L."/>
            <person name="Ma J."/>
        </authorList>
    </citation>
    <scope>NUCLEOTIDE SEQUENCE [LARGE SCALE GENOMIC DNA]</scope>
    <source>
        <strain evidence="3 4">JCM 3325</strain>
    </source>
</reference>
<dbReference type="Proteomes" id="UP001501231">
    <property type="component" value="Unassembled WGS sequence"/>
</dbReference>
<dbReference type="InterPro" id="IPR000415">
    <property type="entry name" value="Nitroreductase-like"/>
</dbReference>
<dbReference type="EMBL" id="BAAARW010000031">
    <property type="protein sequence ID" value="GAA2446893.1"/>
    <property type="molecule type" value="Genomic_DNA"/>
</dbReference>
<gene>
    <name evidence="3" type="ORF">GCM10010191_75040</name>
</gene>
<evidence type="ECO:0000313" key="3">
    <source>
        <dbReference type="EMBL" id="GAA2446893.1"/>
    </source>
</evidence>
<dbReference type="InterPro" id="IPR020051">
    <property type="entry name" value="SagB-type_dehydrogenase"/>
</dbReference>
<evidence type="ECO:0000256" key="1">
    <source>
        <dbReference type="SAM" id="MobiDB-lite"/>
    </source>
</evidence>
<keyword evidence="4" id="KW-1185">Reference proteome</keyword>
<feature type="domain" description="Nitroreductase" evidence="2">
    <location>
        <begin position="112"/>
        <end position="301"/>
    </location>
</feature>
<feature type="region of interest" description="Disordered" evidence="1">
    <location>
        <begin position="1"/>
        <end position="22"/>
    </location>
</feature>
<organism evidence="3 4">
    <name type="scientific">Actinomadura vinacea</name>
    <dbReference type="NCBI Taxonomy" id="115336"/>
    <lineage>
        <taxon>Bacteria</taxon>
        <taxon>Bacillati</taxon>
        <taxon>Actinomycetota</taxon>
        <taxon>Actinomycetes</taxon>
        <taxon>Streptosporangiales</taxon>
        <taxon>Thermomonosporaceae</taxon>
        <taxon>Actinomadura</taxon>
    </lineage>
</organism>
<dbReference type="InterPro" id="IPR052544">
    <property type="entry name" value="Bacteriocin_Proc_Enz"/>
</dbReference>
<accession>A0ABN3K4V9</accession>
<dbReference type="RefSeq" id="WP_344595614.1">
    <property type="nucleotide sequence ID" value="NZ_BAAARW010000031.1"/>
</dbReference>
<evidence type="ECO:0000259" key="2">
    <source>
        <dbReference type="Pfam" id="PF00881"/>
    </source>
</evidence>
<dbReference type="Pfam" id="PF00881">
    <property type="entry name" value="Nitroreductase"/>
    <property type="match status" value="1"/>
</dbReference>